<proteinExistence type="predicted"/>
<evidence type="ECO:0000256" key="1">
    <source>
        <dbReference type="SAM" id="Phobius"/>
    </source>
</evidence>
<reference evidence="3" key="1">
    <citation type="submission" date="2015-10" db="EMBL/GenBank/DDBJ databases">
        <title>Draft Genome Sequences of 11 Lactococcus lactis subspecies cremoris strains.</title>
        <authorList>
            <person name="Wels M."/>
            <person name="Backus L."/>
            <person name="Boekhorst J."/>
            <person name="Dijkstra A."/>
            <person name="Beerthuizen M."/>
            <person name="Kelly W."/>
            <person name="Siezen R."/>
            <person name="Bachmann H."/>
            <person name="Van Hijum S."/>
        </authorList>
    </citation>
    <scope>NUCLEOTIDE SEQUENCE [LARGE SCALE GENOMIC DNA]</scope>
    <source>
        <strain evidence="3">N42</strain>
    </source>
</reference>
<keyword evidence="1" id="KW-0812">Transmembrane</keyword>
<dbReference type="EMBL" id="LKLW01000044">
    <property type="protein sequence ID" value="KSU28585.1"/>
    <property type="molecule type" value="Genomic_DNA"/>
</dbReference>
<evidence type="ECO:0000313" key="2">
    <source>
        <dbReference type="EMBL" id="KSU28585.1"/>
    </source>
</evidence>
<dbReference type="Proteomes" id="UP000052991">
    <property type="component" value="Unassembled WGS sequence"/>
</dbReference>
<dbReference type="GO" id="GO:0016787">
    <property type="term" value="F:hydrolase activity"/>
    <property type="evidence" value="ECO:0007669"/>
    <property type="project" value="UniProtKB-KW"/>
</dbReference>
<accession>A0A0V8ESX1</accession>
<keyword evidence="2" id="KW-0378">Hydrolase</keyword>
<keyword evidence="1" id="KW-0472">Membrane</keyword>
<organism evidence="2 3">
    <name type="scientific">Lactococcus lactis subsp. lactis</name>
    <name type="common">Streptococcus lactis</name>
    <dbReference type="NCBI Taxonomy" id="1360"/>
    <lineage>
        <taxon>Bacteria</taxon>
        <taxon>Bacillati</taxon>
        <taxon>Bacillota</taxon>
        <taxon>Bacilli</taxon>
        <taxon>Lactobacillales</taxon>
        <taxon>Streptococcaceae</taxon>
        <taxon>Lactococcus</taxon>
    </lineage>
</organism>
<feature type="transmembrane region" description="Helical" evidence="1">
    <location>
        <begin position="7"/>
        <end position="31"/>
    </location>
</feature>
<dbReference type="PATRIC" id="fig|1360.116.peg.988"/>
<evidence type="ECO:0000313" key="3">
    <source>
        <dbReference type="Proteomes" id="UP000052991"/>
    </source>
</evidence>
<comment type="caution">
    <text evidence="2">The sequence shown here is derived from an EMBL/GenBank/DDBJ whole genome shotgun (WGS) entry which is preliminary data.</text>
</comment>
<dbReference type="AlphaFoldDB" id="A0A0V8ESX1"/>
<keyword evidence="1" id="KW-1133">Transmembrane helix</keyword>
<protein>
    <submittedName>
        <fullName evidence="2">Putative Cell surface hydrolase membrane-bound (Putative)</fullName>
    </submittedName>
</protein>
<name>A0A0V8ESX1_LACLL</name>
<sequence length="67" mass="7812">MKKRKKMIAWILVVLSVVLVGGYFAIGNYFYDLAVNAYTNKSFLTAGANRNLFLKKKKKEKRKIKHF</sequence>
<gene>
    <name evidence="2" type="ORF">N42_0642</name>
</gene>